<reference evidence="2" key="1">
    <citation type="submission" date="2020-05" db="EMBL/GenBank/DDBJ databases">
        <title>WGS assembly of Panicum virgatum.</title>
        <authorList>
            <person name="Lovell J.T."/>
            <person name="Jenkins J."/>
            <person name="Shu S."/>
            <person name="Juenger T.E."/>
            <person name="Schmutz J."/>
        </authorList>
    </citation>
    <scope>NUCLEOTIDE SEQUENCE</scope>
    <source>
        <strain evidence="2">AP13</strain>
    </source>
</reference>
<proteinExistence type="predicted"/>
<name>A0A8T0SSA3_PANVG</name>
<accession>A0A8T0SSA3</accession>
<evidence type="ECO:0000313" key="2">
    <source>
        <dbReference type="EMBL" id="KAG2602452.1"/>
    </source>
</evidence>
<dbReference type="Proteomes" id="UP000823388">
    <property type="component" value="Chromosome 5K"/>
</dbReference>
<feature type="compositionally biased region" description="Basic and acidic residues" evidence="1">
    <location>
        <begin position="54"/>
        <end position="73"/>
    </location>
</feature>
<feature type="region of interest" description="Disordered" evidence="1">
    <location>
        <begin position="44"/>
        <end position="111"/>
    </location>
</feature>
<keyword evidence="3" id="KW-1185">Reference proteome</keyword>
<organism evidence="2 3">
    <name type="scientific">Panicum virgatum</name>
    <name type="common">Blackwell switchgrass</name>
    <dbReference type="NCBI Taxonomy" id="38727"/>
    <lineage>
        <taxon>Eukaryota</taxon>
        <taxon>Viridiplantae</taxon>
        <taxon>Streptophyta</taxon>
        <taxon>Embryophyta</taxon>
        <taxon>Tracheophyta</taxon>
        <taxon>Spermatophyta</taxon>
        <taxon>Magnoliopsida</taxon>
        <taxon>Liliopsida</taxon>
        <taxon>Poales</taxon>
        <taxon>Poaceae</taxon>
        <taxon>PACMAD clade</taxon>
        <taxon>Panicoideae</taxon>
        <taxon>Panicodae</taxon>
        <taxon>Paniceae</taxon>
        <taxon>Panicinae</taxon>
        <taxon>Panicum</taxon>
        <taxon>Panicum sect. Hiantes</taxon>
    </lineage>
</organism>
<evidence type="ECO:0000256" key="1">
    <source>
        <dbReference type="SAM" id="MobiDB-lite"/>
    </source>
</evidence>
<gene>
    <name evidence="2" type="ORF">PVAP13_5KG681107</name>
</gene>
<protein>
    <submittedName>
        <fullName evidence="2">Uncharacterized protein</fullName>
    </submittedName>
</protein>
<sequence length="111" mass="12372">MAQGAQPDAVAARRKLEMLVRTMEPVMEGVDRMIRRRRMLTPARRHYGASHLPVRRDDEGTRRSRCGDDEGTRRGGCGGSRRRRQGEPPGHAGFPLSCAIGVDGDLHGRRL</sequence>
<comment type="caution">
    <text evidence="2">The sequence shown here is derived from an EMBL/GenBank/DDBJ whole genome shotgun (WGS) entry which is preliminary data.</text>
</comment>
<dbReference type="AlphaFoldDB" id="A0A8T0SSA3"/>
<evidence type="ECO:0000313" key="3">
    <source>
        <dbReference type="Proteomes" id="UP000823388"/>
    </source>
</evidence>
<dbReference type="EMBL" id="CM029045">
    <property type="protein sequence ID" value="KAG2602452.1"/>
    <property type="molecule type" value="Genomic_DNA"/>
</dbReference>